<reference evidence="2 3" key="1">
    <citation type="submission" date="2016-04" db="EMBL/GenBank/DDBJ databases">
        <authorList>
            <person name="Evans L.H."/>
            <person name="Alamgir A."/>
            <person name="Owens N."/>
            <person name="Weber N.D."/>
            <person name="Virtaneva K."/>
            <person name="Barbian K."/>
            <person name="Babar A."/>
            <person name="Rosenke K."/>
        </authorList>
    </citation>
    <scope>NUCLEOTIDE SEQUENCE [LARGE SCALE GENOMIC DNA]</scope>
    <source>
        <strain evidence="2 3">IFM 0406</strain>
    </source>
</reference>
<dbReference type="Proteomes" id="UP000076512">
    <property type="component" value="Unassembled WGS sequence"/>
</dbReference>
<accession>A0A161WFQ3</accession>
<dbReference type="InterPro" id="IPR010359">
    <property type="entry name" value="IrrE_HExxH"/>
</dbReference>
<organism evidence="2 3">
    <name type="scientific">Nocardia terpenica</name>
    <dbReference type="NCBI Taxonomy" id="455432"/>
    <lineage>
        <taxon>Bacteria</taxon>
        <taxon>Bacillati</taxon>
        <taxon>Actinomycetota</taxon>
        <taxon>Actinomycetes</taxon>
        <taxon>Mycobacteriales</taxon>
        <taxon>Nocardiaceae</taxon>
        <taxon>Nocardia</taxon>
    </lineage>
</organism>
<dbReference type="EMBL" id="LWGR01000003">
    <property type="protein sequence ID" value="KZM75789.1"/>
    <property type="molecule type" value="Genomic_DNA"/>
</dbReference>
<keyword evidence="3" id="KW-1185">Reference proteome</keyword>
<proteinExistence type="predicted"/>
<protein>
    <recommendedName>
        <fullName evidence="1">IrrE N-terminal-like domain-containing protein</fullName>
    </recommendedName>
</protein>
<dbReference type="OrthoDB" id="4727201at2"/>
<sequence length="207" mass="23215">MNRAYQTVRLGAGQGLHRLLGRLPDLFEEGDVLQYEAYDPFADLMSRAELTVGVTELPVGDAWWVQDERVILLDSRLDDVQRRCMSAHMAAHLDLNHCPIPAADLDRLHAREHEAQRLAASRLVPVDQLLQVVDRVGTRFEDIALTLRVTPATLRVRLRTFPSGDRRRWVDANQQIECLPHRVPALRCSLTASLSAAETAQVPALSA</sequence>
<name>A0A161WFQ3_9NOCA</name>
<evidence type="ECO:0000313" key="3">
    <source>
        <dbReference type="Proteomes" id="UP000076512"/>
    </source>
</evidence>
<evidence type="ECO:0000259" key="1">
    <source>
        <dbReference type="Pfam" id="PF06114"/>
    </source>
</evidence>
<feature type="domain" description="IrrE N-terminal-like" evidence="1">
    <location>
        <begin position="66"/>
        <end position="158"/>
    </location>
</feature>
<dbReference type="AlphaFoldDB" id="A0A161WFQ3"/>
<dbReference type="Pfam" id="PF06114">
    <property type="entry name" value="Peptidase_M78"/>
    <property type="match status" value="1"/>
</dbReference>
<gene>
    <name evidence="2" type="ORF">AWN90_20855</name>
</gene>
<evidence type="ECO:0000313" key="2">
    <source>
        <dbReference type="EMBL" id="KZM75789.1"/>
    </source>
</evidence>
<comment type="caution">
    <text evidence="2">The sequence shown here is derived from an EMBL/GenBank/DDBJ whole genome shotgun (WGS) entry which is preliminary data.</text>
</comment>